<evidence type="ECO:0000313" key="2">
    <source>
        <dbReference type="Proteomes" id="UP000095280"/>
    </source>
</evidence>
<dbReference type="Proteomes" id="UP000095280">
    <property type="component" value="Unplaced"/>
</dbReference>
<dbReference type="Pfam" id="PF13879">
    <property type="entry name" value="Hmw_CFAP97"/>
    <property type="match status" value="1"/>
</dbReference>
<dbReference type="PANTHER" id="PTHR33768:SF3">
    <property type="entry name" value="MIP11318P"/>
    <property type="match status" value="1"/>
</dbReference>
<dbReference type="InterPro" id="IPR038792">
    <property type="entry name" value="CFAP97D1/2"/>
</dbReference>
<dbReference type="OrthoDB" id="2163395at2759"/>
<proteinExistence type="inferred from homology"/>
<dbReference type="STRING" id="282301.A0A1I8G1F3"/>
<organism evidence="2 3">
    <name type="scientific">Macrostomum lignano</name>
    <dbReference type="NCBI Taxonomy" id="282301"/>
    <lineage>
        <taxon>Eukaryota</taxon>
        <taxon>Metazoa</taxon>
        <taxon>Spiralia</taxon>
        <taxon>Lophotrochozoa</taxon>
        <taxon>Platyhelminthes</taxon>
        <taxon>Rhabditophora</taxon>
        <taxon>Macrostomorpha</taxon>
        <taxon>Macrostomida</taxon>
        <taxon>Macrostomidae</taxon>
        <taxon>Macrostomum</taxon>
    </lineage>
</organism>
<name>A0A1I8G1F3_9PLAT</name>
<protein>
    <submittedName>
        <fullName evidence="3">Cilia- and flagella-associated protein 97</fullName>
    </submittedName>
</protein>
<evidence type="ECO:0000256" key="1">
    <source>
        <dbReference type="ARBA" id="ARBA00008315"/>
    </source>
</evidence>
<accession>A0A1I8G1F3</accession>
<evidence type="ECO:0000313" key="3">
    <source>
        <dbReference type="WBParaSite" id="maker-uti_cns_0000596-snap-gene-1.16-mRNA-1"/>
    </source>
</evidence>
<dbReference type="PANTHER" id="PTHR33768">
    <property type="entry name" value="MIP11318P"/>
    <property type="match status" value="1"/>
</dbReference>
<dbReference type="InterPro" id="IPR029488">
    <property type="entry name" value="Hmw/CFAP97"/>
</dbReference>
<dbReference type="AlphaFoldDB" id="A0A1I8G1F3"/>
<keyword evidence="2" id="KW-1185">Reference proteome</keyword>
<reference evidence="3" key="1">
    <citation type="submission" date="2016-11" db="UniProtKB">
        <authorList>
            <consortium name="WormBaseParasite"/>
        </authorList>
    </citation>
    <scope>IDENTIFICATION</scope>
</reference>
<sequence length="209" mass="25421">MQRHRYYYSVLPCQNRLLQMQYDEAAYKRHREELKRVKAMVDTKPPQTYIHLHLKPKKLQLEEERLAIIERDNRILLEKMSMIMRTGGRIDNVNNYMTKSLNRSRRQRELLRVTRENKAMMERILQKSMGPSELDWKKDWQMNLSYMDNISRFPKGWWEKEKTQTRSSESQSGRRKDDGKQSTERQQEQQQEQQRSADDDNAPEQQKKE</sequence>
<dbReference type="WBParaSite" id="maker-uti_cns_0000596-snap-gene-1.16-mRNA-1">
    <property type="protein sequence ID" value="maker-uti_cns_0000596-snap-gene-1.16-mRNA-1"/>
    <property type="gene ID" value="maker-uti_cns_0000596-snap-gene-1.16"/>
</dbReference>
<comment type="similarity">
    <text evidence="1">Belongs to the CFAP97 family.</text>
</comment>